<comment type="similarity">
    <text evidence="7">Belongs to the DEAD box helicase family. DDX56/DBP9 subfamily.</text>
</comment>
<feature type="region of interest" description="Disordered" evidence="10">
    <location>
        <begin position="511"/>
        <end position="552"/>
    </location>
</feature>
<evidence type="ECO:0000256" key="1">
    <source>
        <dbReference type="ARBA" id="ARBA00012552"/>
    </source>
</evidence>
<reference evidence="14 15" key="1">
    <citation type="journal article" date="2019" name="PLoS Negl. Trop. Dis.">
        <title>Whole genome sequencing of Entamoeba nuttalli reveals mammalian host-related molecular signatures and a novel octapeptide-repeat surface protein.</title>
        <authorList>
            <person name="Tanaka M."/>
            <person name="Makiuchi T."/>
            <person name="Komiyama T."/>
            <person name="Shiina T."/>
            <person name="Osaki K."/>
            <person name="Tachibana H."/>
        </authorList>
    </citation>
    <scope>NUCLEOTIDE SEQUENCE [LARGE SCALE GENOMIC DNA]</scope>
    <source>
        <strain evidence="14 15">P19-061405</strain>
    </source>
</reference>
<dbReference type="SUPFAM" id="SSF52540">
    <property type="entry name" value="P-loop containing nucleoside triphosphate hydrolases"/>
    <property type="match status" value="2"/>
</dbReference>
<dbReference type="PROSITE" id="PS51194">
    <property type="entry name" value="HELICASE_CTER"/>
    <property type="match status" value="1"/>
</dbReference>
<dbReference type="Gene3D" id="3.40.50.300">
    <property type="entry name" value="P-loop containing nucleotide triphosphate hydrolases"/>
    <property type="match status" value="2"/>
</dbReference>
<organism evidence="14 15">
    <name type="scientific">Entamoeba nuttalli</name>
    <dbReference type="NCBI Taxonomy" id="412467"/>
    <lineage>
        <taxon>Eukaryota</taxon>
        <taxon>Amoebozoa</taxon>
        <taxon>Evosea</taxon>
        <taxon>Archamoebae</taxon>
        <taxon>Mastigamoebida</taxon>
        <taxon>Entamoebidae</taxon>
        <taxon>Entamoeba</taxon>
    </lineage>
</organism>
<keyword evidence="15" id="KW-1185">Reference proteome</keyword>
<gene>
    <name evidence="14" type="ORF">ENUP19_0083G0072</name>
</gene>
<keyword evidence="6" id="KW-0694">RNA-binding</keyword>
<dbReference type="Proteomes" id="UP001628156">
    <property type="component" value="Unassembled WGS sequence"/>
</dbReference>
<accession>A0ABQ0DFR8</accession>
<keyword evidence="4" id="KW-0347">Helicase</keyword>
<evidence type="ECO:0000256" key="9">
    <source>
        <dbReference type="PROSITE-ProRule" id="PRU00552"/>
    </source>
</evidence>
<dbReference type="InterPro" id="IPR014001">
    <property type="entry name" value="Helicase_ATP-bd"/>
</dbReference>
<dbReference type="InterPro" id="IPR027417">
    <property type="entry name" value="P-loop_NTPase"/>
</dbReference>
<dbReference type="InterPro" id="IPR050079">
    <property type="entry name" value="DEAD_box_RNA_helicase"/>
</dbReference>
<comment type="catalytic activity">
    <reaction evidence="8">
        <text>ATP + H2O = ADP + phosphate + H(+)</text>
        <dbReference type="Rhea" id="RHEA:13065"/>
        <dbReference type="ChEBI" id="CHEBI:15377"/>
        <dbReference type="ChEBI" id="CHEBI:15378"/>
        <dbReference type="ChEBI" id="CHEBI:30616"/>
        <dbReference type="ChEBI" id="CHEBI:43474"/>
        <dbReference type="ChEBI" id="CHEBI:456216"/>
        <dbReference type="EC" id="3.6.4.13"/>
    </reaction>
</comment>
<feature type="short sequence motif" description="Q motif" evidence="9">
    <location>
        <begin position="13"/>
        <end position="41"/>
    </location>
</feature>
<dbReference type="SMART" id="SM00490">
    <property type="entry name" value="HELICc"/>
    <property type="match status" value="1"/>
</dbReference>
<keyword evidence="3" id="KW-0378">Hydrolase</keyword>
<feature type="compositionally biased region" description="Basic and acidic residues" evidence="10">
    <location>
        <begin position="511"/>
        <end position="520"/>
    </location>
</feature>
<dbReference type="InterPro" id="IPR014014">
    <property type="entry name" value="RNA_helicase_DEAD_Q_motif"/>
</dbReference>
<dbReference type="Pfam" id="PF00270">
    <property type="entry name" value="DEAD"/>
    <property type="match status" value="1"/>
</dbReference>
<dbReference type="InterPro" id="IPR011545">
    <property type="entry name" value="DEAD/DEAH_box_helicase_dom"/>
</dbReference>
<dbReference type="EMBL" id="BAAFRS010000083">
    <property type="protein sequence ID" value="GAB1221697.1"/>
    <property type="molecule type" value="Genomic_DNA"/>
</dbReference>
<evidence type="ECO:0000256" key="10">
    <source>
        <dbReference type="SAM" id="MobiDB-lite"/>
    </source>
</evidence>
<evidence type="ECO:0000256" key="6">
    <source>
        <dbReference type="ARBA" id="ARBA00022884"/>
    </source>
</evidence>
<sequence length="552" mass="63188">MNTEGVTVVEQEKTFNEFELDDFLTHQLKKNNFIKPTIIQSQFIPFALEGKDIICQARTGSGKTLAYVIPILNNLLVSQEEQRRIRVIILNPSRELCYQCKNVIDQLLKGYFGISVLNVANENGVISQKGKMKSIPDIITATPATLLQYLKKTGNNLDGVEISVYDEVDLMIAYGYENDIKELNKKIPKESVKWLLSATINDDIETLKHLMLKSAVKIRIEEEEQVSVEEYIINCERKEDKALNLYVLLKLNMIHGKVLIFVNSIQKCFYVKLFLDLFSIPSVVLNSDLPRDIRMNIIEQFNNKEFNILIATDETTIQKIIPKKLQEVKDKNNMEEVGDHSHIISEGDSAQENYSVSRGIDFQDVACVINFDCPISIVSYTHRIGRTGRASKKGTAITFVLNEDKDYITSIKKDHEIKDFIIEPSVVGAFKTRVYDMQRNVTKNACNDARIKDYKKEVGNVEELKKSVGKLNIKHTAALVDQRAQHLKDIPDYLLPDNVVQRLRGVLDRTNEYEAKETKRNSKSKSSKKRRESKPRKTSNKKGFVKRMTSKK</sequence>
<dbReference type="Pfam" id="PF00271">
    <property type="entry name" value="Helicase_C"/>
    <property type="match status" value="2"/>
</dbReference>
<dbReference type="InterPro" id="IPR001650">
    <property type="entry name" value="Helicase_C-like"/>
</dbReference>
<dbReference type="CDD" id="cd18787">
    <property type="entry name" value="SF2_C_DEAD"/>
    <property type="match status" value="1"/>
</dbReference>
<proteinExistence type="inferred from homology"/>
<comment type="caution">
    <text evidence="14">The sequence shown here is derived from an EMBL/GenBank/DDBJ whole genome shotgun (WGS) entry which is preliminary data.</text>
</comment>
<keyword evidence="5" id="KW-0067">ATP-binding</keyword>
<evidence type="ECO:0000256" key="5">
    <source>
        <dbReference type="ARBA" id="ARBA00022840"/>
    </source>
</evidence>
<evidence type="ECO:0000259" key="12">
    <source>
        <dbReference type="PROSITE" id="PS51194"/>
    </source>
</evidence>
<dbReference type="PROSITE" id="PS51192">
    <property type="entry name" value="HELICASE_ATP_BIND_1"/>
    <property type="match status" value="1"/>
</dbReference>
<feature type="domain" description="Helicase ATP-binding" evidence="11">
    <location>
        <begin position="44"/>
        <end position="218"/>
    </location>
</feature>
<evidence type="ECO:0000256" key="8">
    <source>
        <dbReference type="ARBA" id="ARBA00047984"/>
    </source>
</evidence>
<evidence type="ECO:0000256" key="3">
    <source>
        <dbReference type="ARBA" id="ARBA00022801"/>
    </source>
</evidence>
<dbReference type="EC" id="3.6.4.13" evidence="1"/>
<evidence type="ECO:0000313" key="15">
    <source>
        <dbReference type="Proteomes" id="UP001628156"/>
    </source>
</evidence>
<dbReference type="PANTHER" id="PTHR47959">
    <property type="entry name" value="ATP-DEPENDENT RNA HELICASE RHLE-RELATED"/>
    <property type="match status" value="1"/>
</dbReference>
<feature type="domain" description="DEAD-box RNA helicase Q" evidence="13">
    <location>
        <begin position="13"/>
        <end position="41"/>
    </location>
</feature>
<dbReference type="PROSITE" id="PS51195">
    <property type="entry name" value="Q_MOTIF"/>
    <property type="match status" value="1"/>
</dbReference>
<feature type="compositionally biased region" description="Basic residues" evidence="10">
    <location>
        <begin position="521"/>
        <end position="552"/>
    </location>
</feature>
<evidence type="ECO:0000256" key="4">
    <source>
        <dbReference type="ARBA" id="ARBA00022806"/>
    </source>
</evidence>
<evidence type="ECO:0000313" key="14">
    <source>
        <dbReference type="EMBL" id="GAB1221697.1"/>
    </source>
</evidence>
<evidence type="ECO:0000259" key="13">
    <source>
        <dbReference type="PROSITE" id="PS51195"/>
    </source>
</evidence>
<protein>
    <recommendedName>
        <fullName evidence="1">RNA helicase</fullName>
        <ecNumber evidence="1">3.6.4.13</ecNumber>
    </recommendedName>
</protein>
<evidence type="ECO:0000256" key="7">
    <source>
        <dbReference type="ARBA" id="ARBA00038041"/>
    </source>
</evidence>
<name>A0ABQ0DFR8_9EUKA</name>
<keyword evidence="2" id="KW-0547">Nucleotide-binding</keyword>
<evidence type="ECO:0000256" key="2">
    <source>
        <dbReference type="ARBA" id="ARBA00022741"/>
    </source>
</evidence>
<dbReference type="SMART" id="SM00487">
    <property type="entry name" value="DEXDc"/>
    <property type="match status" value="1"/>
</dbReference>
<feature type="domain" description="Helicase C-terminal" evidence="12">
    <location>
        <begin position="227"/>
        <end position="438"/>
    </location>
</feature>
<dbReference type="PANTHER" id="PTHR47959:SF21">
    <property type="entry name" value="DEAD-BOX HELICASE 56"/>
    <property type="match status" value="1"/>
</dbReference>
<evidence type="ECO:0000259" key="11">
    <source>
        <dbReference type="PROSITE" id="PS51192"/>
    </source>
</evidence>